<dbReference type="Gene3D" id="3.20.20.30">
    <property type="entry name" value="Luciferase-like domain"/>
    <property type="match status" value="1"/>
</dbReference>
<dbReference type="PANTHER" id="PTHR43244">
    <property type="match status" value="1"/>
</dbReference>
<name>A0A383DIM2_9ZZZZ</name>
<feature type="domain" description="Luciferase-like" evidence="2">
    <location>
        <begin position="2"/>
        <end position="111"/>
    </location>
</feature>
<proteinExistence type="predicted"/>
<evidence type="ECO:0000256" key="1">
    <source>
        <dbReference type="ARBA" id="ARBA00023002"/>
    </source>
</evidence>
<dbReference type="EMBL" id="UINC01217635">
    <property type="protein sequence ID" value="SVE44312.1"/>
    <property type="molecule type" value="Genomic_DNA"/>
</dbReference>
<dbReference type="PANTHER" id="PTHR43244:SF1">
    <property type="entry name" value="5,10-METHYLENETETRAHYDROMETHANOPTERIN REDUCTASE"/>
    <property type="match status" value="1"/>
</dbReference>
<organism evidence="3">
    <name type="scientific">marine metagenome</name>
    <dbReference type="NCBI Taxonomy" id="408172"/>
    <lineage>
        <taxon>unclassified sequences</taxon>
        <taxon>metagenomes</taxon>
        <taxon>ecological metagenomes</taxon>
    </lineage>
</organism>
<dbReference type="InterPro" id="IPR036661">
    <property type="entry name" value="Luciferase-like_sf"/>
</dbReference>
<protein>
    <recommendedName>
        <fullName evidence="2">Luciferase-like domain-containing protein</fullName>
    </recommendedName>
</protein>
<reference evidence="3" key="1">
    <citation type="submission" date="2018-05" db="EMBL/GenBank/DDBJ databases">
        <authorList>
            <person name="Lanie J.A."/>
            <person name="Ng W.-L."/>
            <person name="Kazmierczak K.M."/>
            <person name="Andrzejewski T.M."/>
            <person name="Davidsen T.M."/>
            <person name="Wayne K.J."/>
            <person name="Tettelin H."/>
            <person name="Glass J.I."/>
            <person name="Rusch D."/>
            <person name="Podicherti R."/>
            <person name="Tsui H.-C.T."/>
            <person name="Winkler M.E."/>
        </authorList>
    </citation>
    <scope>NUCLEOTIDE SEQUENCE</scope>
</reference>
<dbReference type="InterPro" id="IPR011251">
    <property type="entry name" value="Luciferase-like_dom"/>
</dbReference>
<accession>A0A383DIM2</accession>
<keyword evidence="1" id="KW-0560">Oxidoreductase</keyword>
<gene>
    <name evidence="3" type="ORF">METZ01_LOCUS497166</name>
</gene>
<dbReference type="InterPro" id="IPR050564">
    <property type="entry name" value="F420-G6PD/mer"/>
</dbReference>
<dbReference type="GO" id="GO:0016705">
    <property type="term" value="F:oxidoreductase activity, acting on paired donors, with incorporation or reduction of molecular oxygen"/>
    <property type="evidence" value="ECO:0007669"/>
    <property type="project" value="InterPro"/>
</dbReference>
<evidence type="ECO:0000259" key="2">
    <source>
        <dbReference type="Pfam" id="PF00296"/>
    </source>
</evidence>
<dbReference type="SUPFAM" id="SSF51679">
    <property type="entry name" value="Bacterial luciferase-like"/>
    <property type="match status" value="1"/>
</dbReference>
<feature type="non-terminal residue" evidence="3">
    <location>
        <position position="123"/>
    </location>
</feature>
<dbReference type="AlphaFoldDB" id="A0A383DIM2"/>
<evidence type="ECO:0000313" key="3">
    <source>
        <dbReference type="EMBL" id="SVE44312.1"/>
    </source>
</evidence>
<dbReference type="Pfam" id="PF00296">
    <property type="entry name" value="Bac_luciferase"/>
    <property type="match status" value="1"/>
</dbReference>
<sequence length="123" mass="13316">MPLDDIGRLAEVVEGHGYDILWYPESVAYEAMALGGYYLGRTQKLSVASGIANIYARDAAAAMQGHNTLNALYDGRFILGLGVSHIPMVEGVRGHIYGKPVSSMRAYLEALFATPVQVEAAER</sequence>